<evidence type="ECO:0000259" key="1">
    <source>
        <dbReference type="Pfam" id="PF20469"/>
    </source>
</evidence>
<keyword evidence="2" id="KW-0540">Nuclease</keyword>
<dbReference type="Proteomes" id="UP000327011">
    <property type="component" value="Unassembled WGS sequence"/>
</dbReference>
<name>A0A5J5KAI5_9ACTN</name>
<protein>
    <submittedName>
        <fullName evidence="2">ATP-dependent endonuclease</fullName>
    </submittedName>
</protein>
<reference evidence="2 3" key="1">
    <citation type="submission" date="2019-09" db="EMBL/GenBank/DDBJ databases">
        <title>Screening of Novel Bioactive Compounds from Soil-Associated.</title>
        <authorList>
            <person name="Gong X."/>
        </authorList>
    </citation>
    <scope>NUCLEOTIDE SEQUENCE [LARGE SCALE GENOMIC DNA]</scope>
    <source>
        <strain evidence="2 3">Gxj-6</strain>
    </source>
</reference>
<organism evidence="2 3">
    <name type="scientific">Microbispora cellulosiformans</name>
    <dbReference type="NCBI Taxonomy" id="2614688"/>
    <lineage>
        <taxon>Bacteria</taxon>
        <taxon>Bacillati</taxon>
        <taxon>Actinomycetota</taxon>
        <taxon>Actinomycetes</taxon>
        <taxon>Streptosporangiales</taxon>
        <taxon>Streptosporangiaceae</taxon>
        <taxon>Microbispora</taxon>
    </lineage>
</organism>
<dbReference type="GO" id="GO:0004519">
    <property type="term" value="F:endonuclease activity"/>
    <property type="evidence" value="ECO:0007669"/>
    <property type="project" value="UniProtKB-KW"/>
</dbReference>
<feature type="domain" description="OLD protein-like TOPRIM" evidence="1">
    <location>
        <begin position="6"/>
        <end position="50"/>
    </location>
</feature>
<dbReference type="EMBL" id="VYTZ01000002">
    <property type="protein sequence ID" value="KAA9380823.1"/>
    <property type="molecule type" value="Genomic_DNA"/>
</dbReference>
<dbReference type="Pfam" id="PF20469">
    <property type="entry name" value="OLD-like_TOPRIM"/>
    <property type="match status" value="1"/>
</dbReference>
<proteinExistence type="predicted"/>
<comment type="caution">
    <text evidence="2">The sequence shown here is derived from an EMBL/GenBank/DDBJ whole genome shotgun (WGS) entry which is preliminary data.</text>
</comment>
<dbReference type="InterPro" id="IPR034139">
    <property type="entry name" value="TOPRIM_OLD"/>
</dbReference>
<gene>
    <name evidence="2" type="ORF">F5972_06915</name>
</gene>
<evidence type="ECO:0000313" key="3">
    <source>
        <dbReference type="Proteomes" id="UP000327011"/>
    </source>
</evidence>
<sequence>MTRTHTVVLVEGISDRSAVEALAARRGRDLAAEGVSLVAMGGATNIGTYIGRFGPPGRDLRLAGLCDAGEEGAFRRALERAGLGTGLTSGLGSGLASGRGRSDLEALGFFVCVADLEDELIRALGTAAVERVIEAGGELGSFRTLQKQPGWRGRSTHDQLRRFMGAGSGRKIRYSGPLVTALDPDRVPRPLDALLAHL</sequence>
<dbReference type="AlphaFoldDB" id="A0A5J5KAI5"/>
<dbReference type="RefSeq" id="WP_150932196.1">
    <property type="nucleotide sequence ID" value="NZ_VYTZ01000002.1"/>
</dbReference>
<keyword evidence="2" id="KW-0255">Endonuclease</keyword>
<keyword evidence="3" id="KW-1185">Reference proteome</keyword>
<keyword evidence="2" id="KW-0378">Hydrolase</keyword>
<evidence type="ECO:0000313" key="2">
    <source>
        <dbReference type="EMBL" id="KAA9380823.1"/>
    </source>
</evidence>
<accession>A0A5J5KAI5</accession>